<evidence type="ECO:0000313" key="2">
    <source>
        <dbReference type="Proteomes" id="UP001043456"/>
    </source>
</evidence>
<dbReference type="OrthoDB" id="2544694at2759"/>
<comment type="caution">
    <text evidence="1">The sequence shown here is derived from an EMBL/GenBank/DDBJ whole genome shotgun (WGS) entry which is preliminary data.</text>
</comment>
<dbReference type="EMBL" id="BHVY01000002">
    <property type="protein sequence ID" value="GIJ84875.1"/>
    <property type="molecule type" value="Genomic_DNA"/>
</dbReference>
<dbReference type="Proteomes" id="UP001043456">
    <property type="component" value="Unassembled WGS sequence"/>
</dbReference>
<dbReference type="AlphaFoldDB" id="A0A9P3B6H5"/>
<proteinExistence type="predicted"/>
<gene>
    <name evidence="1" type="ORF">Asppvi_003726</name>
</gene>
<keyword evidence="2" id="KW-1185">Reference proteome</keyword>
<dbReference type="Gene3D" id="2.40.160.20">
    <property type="match status" value="1"/>
</dbReference>
<dbReference type="RefSeq" id="XP_043155622.1">
    <property type="nucleotide sequence ID" value="XM_043299687.1"/>
</dbReference>
<accession>A0A9P3B6H5</accession>
<reference evidence="1 2" key="1">
    <citation type="submission" date="2018-10" db="EMBL/GenBank/DDBJ databases">
        <title>Pan-genome distribution and transcriptional activeness of fungal secondary metabolism genes in Aspergillus section Fumigati.</title>
        <authorList>
            <person name="Takahashi H."/>
            <person name="Umemura M."/>
            <person name="Ninomiya A."/>
            <person name="Kusuya Y."/>
            <person name="Urayama S."/>
            <person name="Shimizu M."/>
            <person name="Watanabe A."/>
            <person name="Kamei K."/>
            <person name="Yaguchi T."/>
            <person name="Hagiwara D."/>
        </authorList>
    </citation>
    <scope>NUCLEOTIDE SEQUENCE [LARGE SCALE GENOMIC DNA]</scope>
    <source>
        <strain evidence="1 2">IFM 55266</strain>
    </source>
</reference>
<sequence length="195" mass="22081">MATPTPPRLNHVFHLRGHIGKDTINAGQFRSGPHRRITALEGGFLRGIPGTRGDGLDATLIAGGSDWILFDESTNTAHLDVRTQGRTKDGQCVYIHYNGYLRTDEAAQQFRSWSPDAKTTEFGQHHWWIAPNIEVSGMFALLPRMNGDRYKTDDKAMHIDPNFKWVATTQFIGRGRWFKEGDVQAVEYEIFEVAH</sequence>
<dbReference type="Pfam" id="PF11578">
    <property type="entry name" value="DUF3237"/>
    <property type="match status" value="1"/>
</dbReference>
<dbReference type="GeneID" id="67002338"/>
<protein>
    <submittedName>
        <fullName evidence="1">Uncharacterized protein</fullName>
    </submittedName>
</protein>
<organism evidence="1 2">
    <name type="scientific">Aspergillus pseudoviridinutans</name>
    <dbReference type="NCBI Taxonomy" id="1517512"/>
    <lineage>
        <taxon>Eukaryota</taxon>
        <taxon>Fungi</taxon>
        <taxon>Dikarya</taxon>
        <taxon>Ascomycota</taxon>
        <taxon>Pezizomycotina</taxon>
        <taxon>Eurotiomycetes</taxon>
        <taxon>Eurotiomycetidae</taxon>
        <taxon>Eurotiales</taxon>
        <taxon>Aspergillaceae</taxon>
        <taxon>Aspergillus</taxon>
        <taxon>Aspergillus subgen. Fumigati</taxon>
    </lineage>
</organism>
<evidence type="ECO:0000313" key="1">
    <source>
        <dbReference type="EMBL" id="GIJ84875.1"/>
    </source>
</evidence>
<name>A0A9P3B6H5_9EURO</name>